<feature type="domain" description="Aminotransferase class V" evidence="11">
    <location>
        <begin position="3"/>
        <end position="364"/>
    </location>
</feature>
<evidence type="ECO:0000256" key="8">
    <source>
        <dbReference type="ARBA" id="ARBA00023014"/>
    </source>
</evidence>
<keyword evidence="6" id="KW-0663">Pyridoxal phosphate</keyword>
<gene>
    <name evidence="12" type="ORF">BFS35_001320</name>
</gene>
<reference evidence="12 13" key="1">
    <citation type="journal article" date="2018" name="Front. Microbiol.">
        <title>Description and Comparative Genomics of Macrococcus caseolyticus subsp. hominis subsp. nov., Macrococcus goetzii sp. nov., Macrococcus epidermidis sp. nov., and Macrococcus bohemicus sp. nov., Novel Macrococci From Human Clinical Material With Virulence Potential and Suspected Uptake of Foreign DNA by Natural Transformation.</title>
        <authorList>
            <person name="Maslanova I."/>
            <person name="Wertheimer Z."/>
            <person name="Sedlacek I."/>
            <person name="Svec P."/>
            <person name="Indrakova A."/>
            <person name="Kovarovic V."/>
            <person name="Schumann P."/>
            <person name="Sproer C."/>
            <person name="Kralova S."/>
            <person name="Sedo O."/>
            <person name="Kristofova L."/>
            <person name="Vrbovska V."/>
            <person name="Fuzik T."/>
            <person name="Petras P."/>
            <person name="Zdrahal Z."/>
            <person name="Ruzickova V."/>
            <person name="Doskar J."/>
            <person name="Pantucek R."/>
        </authorList>
    </citation>
    <scope>NUCLEOTIDE SEQUENCE [LARGE SCALE GENOMIC DNA]</scope>
    <source>
        <strain evidence="12 13">CCM 4927</strain>
    </source>
</reference>
<dbReference type="RefSeq" id="WP_099578573.1">
    <property type="nucleotide sequence ID" value="NZ_MJBI02000001.1"/>
</dbReference>
<dbReference type="GO" id="GO:0051536">
    <property type="term" value="F:iron-sulfur cluster binding"/>
    <property type="evidence" value="ECO:0007669"/>
    <property type="project" value="UniProtKB-KW"/>
</dbReference>
<evidence type="ECO:0000313" key="13">
    <source>
        <dbReference type="Proteomes" id="UP000229523"/>
    </source>
</evidence>
<keyword evidence="8" id="KW-0411">Iron-sulfur</keyword>
<keyword evidence="13" id="KW-1185">Reference proteome</keyword>
<comment type="cofactor">
    <cofactor evidence="1 10">
        <name>pyridoxal 5'-phosphate</name>
        <dbReference type="ChEBI" id="CHEBI:597326"/>
    </cofactor>
</comment>
<proteinExistence type="inferred from homology"/>
<evidence type="ECO:0000256" key="7">
    <source>
        <dbReference type="ARBA" id="ARBA00023004"/>
    </source>
</evidence>
<dbReference type="Proteomes" id="UP000229523">
    <property type="component" value="Unassembled WGS sequence"/>
</dbReference>
<dbReference type="InterPro" id="IPR016454">
    <property type="entry name" value="Cysteine_dSase"/>
</dbReference>
<dbReference type="EMBL" id="MJBI02000001">
    <property type="protein sequence ID" value="RAI82352.1"/>
    <property type="molecule type" value="Genomic_DNA"/>
</dbReference>
<dbReference type="SUPFAM" id="SSF53383">
    <property type="entry name" value="PLP-dependent transferases"/>
    <property type="match status" value="1"/>
</dbReference>
<evidence type="ECO:0000313" key="12">
    <source>
        <dbReference type="EMBL" id="RAI82352.1"/>
    </source>
</evidence>
<evidence type="ECO:0000256" key="9">
    <source>
        <dbReference type="ARBA" id="ARBA00050776"/>
    </source>
</evidence>
<dbReference type="Gene3D" id="3.90.1150.10">
    <property type="entry name" value="Aspartate Aminotransferase, domain 1"/>
    <property type="match status" value="1"/>
</dbReference>
<evidence type="ECO:0000256" key="6">
    <source>
        <dbReference type="ARBA" id="ARBA00022898"/>
    </source>
</evidence>
<accession>A0A2G5NUR1</accession>
<comment type="similarity">
    <text evidence="2">Belongs to the class-V pyridoxal-phosphate-dependent aminotransferase family. NifS/IscS subfamily.</text>
</comment>
<dbReference type="PANTHER" id="PTHR11601">
    <property type="entry name" value="CYSTEINE DESULFURYLASE FAMILY MEMBER"/>
    <property type="match status" value="1"/>
</dbReference>
<sequence>MKVYADYAATTNVAPEVVSEITEVLSDHFGNASSIHHIGRDGRRILDQSRMKIAKILNASPREIVFTSGATESNNLAIKGVAYQNQHKGKHLITSSIEHHSVLHVFEQLEKEGYEVTYLPVDAQGFVTVDTLKDALRKDTILVSIMFGNNEVGTVQSVDEIAELLDDHQAVFHTDGVQTIGHMPIDLKSLKVDLFTLTAHKFYGPKGVGLLYVKDKTPLQFQQLGGAQEIKRRAGTENIAYISGMAKALELATDNIEQSSLKLIHLKQHFINALQSYDIPFELNGDMNTSLPHITNLYFPFSDVEKMLTILDMNGVFVSSGSACTAGSIEPSHVLTAMFGEHPRTKQSIRFSFSHQMTEEDIDYIALQIKKIYEMNRNE</sequence>
<dbReference type="Gene3D" id="1.10.260.50">
    <property type="match status" value="1"/>
</dbReference>
<evidence type="ECO:0000256" key="3">
    <source>
        <dbReference type="ARBA" id="ARBA00012239"/>
    </source>
</evidence>
<evidence type="ECO:0000256" key="2">
    <source>
        <dbReference type="ARBA" id="ARBA00006490"/>
    </source>
</evidence>
<dbReference type="InterPro" id="IPR015422">
    <property type="entry name" value="PyrdxlP-dep_Trfase_small"/>
</dbReference>
<dbReference type="InterPro" id="IPR020578">
    <property type="entry name" value="Aminotrans_V_PyrdxlP_BS"/>
</dbReference>
<evidence type="ECO:0000256" key="1">
    <source>
        <dbReference type="ARBA" id="ARBA00001933"/>
    </source>
</evidence>
<dbReference type="PIRSF" id="PIRSF005572">
    <property type="entry name" value="NifS"/>
    <property type="match status" value="1"/>
</dbReference>
<dbReference type="NCBIfam" id="NF002806">
    <property type="entry name" value="PRK02948.1"/>
    <property type="match status" value="1"/>
</dbReference>
<dbReference type="InterPro" id="IPR000192">
    <property type="entry name" value="Aminotrans_V_dom"/>
</dbReference>
<dbReference type="Gene3D" id="3.40.640.10">
    <property type="entry name" value="Type I PLP-dependent aspartate aminotransferase-like (Major domain)"/>
    <property type="match status" value="1"/>
</dbReference>
<dbReference type="GO" id="GO:0031071">
    <property type="term" value="F:cysteine desulfurase activity"/>
    <property type="evidence" value="ECO:0007669"/>
    <property type="project" value="UniProtKB-EC"/>
</dbReference>
<dbReference type="AlphaFoldDB" id="A0A2G5NUR1"/>
<keyword evidence="7" id="KW-0408">Iron</keyword>
<keyword evidence="4" id="KW-0808">Transferase</keyword>
<comment type="caution">
    <text evidence="12">The sequence shown here is derived from an EMBL/GenBank/DDBJ whole genome shotgun (WGS) entry which is preliminary data.</text>
</comment>
<dbReference type="PROSITE" id="PS00595">
    <property type="entry name" value="AA_TRANSFER_CLASS_5"/>
    <property type="match status" value="1"/>
</dbReference>
<evidence type="ECO:0000256" key="10">
    <source>
        <dbReference type="RuleBase" id="RU004504"/>
    </source>
</evidence>
<dbReference type="EC" id="2.8.1.7" evidence="3"/>
<organism evidence="12 13">
    <name type="scientific">Macrococcoides goetzii</name>
    <dbReference type="NCBI Taxonomy" id="1891097"/>
    <lineage>
        <taxon>Bacteria</taxon>
        <taxon>Bacillati</taxon>
        <taxon>Bacillota</taxon>
        <taxon>Bacilli</taxon>
        <taxon>Bacillales</taxon>
        <taxon>Staphylococcaceae</taxon>
        <taxon>Macrococcoides</taxon>
    </lineage>
</organism>
<dbReference type="FunFam" id="3.40.640.10:FF:000084">
    <property type="entry name" value="IscS-like cysteine desulfurase"/>
    <property type="match status" value="1"/>
</dbReference>
<dbReference type="PANTHER" id="PTHR11601:SF34">
    <property type="entry name" value="CYSTEINE DESULFURASE"/>
    <property type="match status" value="1"/>
</dbReference>
<evidence type="ECO:0000259" key="11">
    <source>
        <dbReference type="Pfam" id="PF00266"/>
    </source>
</evidence>
<dbReference type="Pfam" id="PF00266">
    <property type="entry name" value="Aminotran_5"/>
    <property type="match status" value="1"/>
</dbReference>
<dbReference type="InterPro" id="IPR015424">
    <property type="entry name" value="PyrdxlP-dep_Trfase"/>
</dbReference>
<keyword evidence="5" id="KW-0479">Metal-binding</keyword>
<comment type="catalytic activity">
    <reaction evidence="9">
        <text>(sulfur carrier)-H + L-cysteine = (sulfur carrier)-SH + L-alanine</text>
        <dbReference type="Rhea" id="RHEA:43892"/>
        <dbReference type="Rhea" id="RHEA-COMP:14737"/>
        <dbReference type="Rhea" id="RHEA-COMP:14739"/>
        <dbReference type="ChEBI" id="CHEBI:29917"/>
        <dbReference type="ChEBI" id="CHEBI:35235"/>
        <dbReference type="ChEBI" id="CHEBI:57972"/>
        <dbReference type="ChEBI" id="CHEBI:64428"/>
        <dbReference type="EC" id="2.8.1.7"/>
    </reaction>
</comment>
<name>A0A2G5NUR1_9STAP</name>
<dbReference type="InterPro" id="IPR015421">
    <property type="entry name" value="PyrdxlP-dep_Trfase_major"/>
</dbReference>
<evidence type="ECO:0000256" key="4">
    <source>
        <dbReference type="ARBA" id="ARBA00022679"/>
    </source>
</evidence>
<protein>
    <recommendedName>
        <fullName evidence="3">cysteine desulfurase</fullName>
        <ecNumber evidence="3">2.8.1.7</ecNumber>
    </recommendedName>
</protein>
<evidence type="ECO:0000256" key="5">
    <source>
        <dbReference type="ARBA" id="ARBA00022723"/>
    </source>
</evidence>
<dbReference type="GO" id="GO:0046872">
    <property type="term" value="F:metal ion binding"/>
    <property type="evidence" value="ECO:0007669"/>
    <property type="project" value="UniProtKB-KW"/>
</dbReference>